<evidence type="ECO:0000256" key="1">
    <source>
        <dbReference type="SAM" id="Phobius"/>
    </source>
</evidence>
<gene>
    <name evidence="2" type="ORF">DLNHIDIE_00612</name>
</gene>
<organism evidence="2 3">
    <name type="scientific">Acidithiobacillus thiooxidans ATCC 19377</name>
    <dbReference type="NCBI Taxonomy" id="637390"/>
    <lineage>
        <taxon>Bacteria</taxon>
        <taxon>Pseudomonadati</taxon>
        <taxon>Pseudomonadota</taxon>
        <taxon>Acidithiobacillia</taxon>
        <taxon>Acidithiobacillales</taxon>
        <taxon>Acidithiobacillaceae</taxon>
        <taxon>Acidithiobacillus</taxon>
    </lineage>
</organism>
<comment type="caution">
    <text evidence="2">The sequence shown here is derived from an EMBL/GenBank/DDBJ whole genome shotgun (WGS) entry which is preliminary data.</text>
</comment>
<sequence length="71" mass="7940">MITHHSTLQLWTKTMGIIVFGAFIGVWLGHQDKHYQPGPSSVMETVAVQQVQYLPASAQNPVTPQDQRPQI</sequence>
<keyword evidence="1" id="KW-1133">Transmembrane helix</keyword>
<keyword evidence="1" id="KW-0472">Membrane</keyword>
<evidence type="ECO:0000313" key="3">
    <source>
        <dbReference type="Proteomes" id="UP000315403"/>
    </source>
</evidence>
<proteinExistence type="predicted"/>
<dbReference type="EMBL" id="SZUV01000001">
    <property type="protein sequence ID" value="TQN50757.1"/>
    <property type="molecule type" value="Genomic_DNA"/>
</dbReference>
<name>A0A543Q351_ACITH</name>
<reference evidence="2 3" key="1">
    <citation type="submission" date="2019-03" db="EMBL/GenBank/DDBJ databases">
        <title>New insights into Acidothiobacillus thiooxidans sulfur metabolism through coupled gene expression, solution geochemistry, microscopy and spectroscopy analyses.</title>
        <authorList>
            <person name="Camacho D."/>
            <person name="Frazao R."/>
            <person name="Fouillen A."/>
            <person name="Nanci A."/>
            <person name="Lang B.F."/>
            <person name="Apte S.C."/>
            <person name="Baron C."/>
            <person name="Warren L.A."/>
        </authorList>
    </citation>
    <scope>NUCLEOTIDE SEQUENCE [LARGE SCALE GENOMIC DNA]</scope>
    <source>
        <strain evidence="2 3">ATCC 19377</strain>
    </source>
</reference>
<feature type="transmembrane region" description="Helical" evidence="1">
    <location>
        <begin position="12"/>
        <end position="30"/>
    </location>
</feature>
<accession>A0A543Q351</accession>
<evidence type="ECO:0000313" key="2">
    <source>
        <dbReference type="EMBL" id="TQN50757.1"/>
    </source>
</evidence>
<keyword evidence="1" id="KW-0812">Transmembrane</keyword>
<protein>
    <submittedName>
        <fullName evidence="2">Uncharacterized protein</fullName>
    </submittedName>
</protein>
<dbReference type="Proteomes" id="UP000315403">
    <property type="component" value="Unassembled WGS sequence"/>
</dbReference>
<dbReference type="AlphaFoldDB" id="A0A543Q351"/>
<dbReference type="RefSeq" id="WP_142086590.1">
    <property type="nucleotide sequence ID" value="NZ_SZUV01000001.1"/>
</dbReference>